<gene>
    <name evidence="2" type="ORF">OBRU01_23529</name>
</gene>
<dbReference type="Proteomes" id="UP000037510">
    <property type="component" value="Unassembled WGS sequence"/>
</dbReference>
<evidence type="ECO:0000256" key="1">
    <source>
        <dbReference type="SAM" id="Phobius"/>
    </source>
</evidence>
<keyword evidence="1" id="KW-1133">Transmembrane helix</keyword>
<evidence type="ECO:0000313" key="2">
    <source>
        <dbReference type="EMBL" id="KOB64894.1"/>
    </source>
</evidence>
<dbReference type="EMBL" id="JTDY01007873">
    <property type="protein sequence ID" value="KOB64894.1"/>
    <property type="molecule type" value="Genomic_DNA"/>
</dbReference>
<feature type="transmembrane region" description="Helical" evidence="1">
    <location>
        <begin position="6"/>
        <end position="25"/>
    </location>
</feature>
<comment type="caution">
    <text evidence="2">The sequence shown here is derived from an EMBL/GenBank/DDBJ whole genome shotgun (WGS) entry which is preliminary data.</text>
</comment>
<name>A0A0L7KPJ8_OPEBR</name>
<protein>
    <submittedName>
        <fullName evidence="2">Uncharacterized protein</fullName>
    </submittedName>
</protein>
<dbReference type="AlphaFoldDB" id="A0A0L7KPJ8"/>
<keyword evidence="1" id="KW-0472">Membrane</keyword>
<proteinExistence type="predicted"/>
<sequence>MMSISIAYFKYLVIYLRCLFYLLGVEYMI</sequence>
<evidence type="ECO:0000313" key="3">
    <source>
        <dbReference type="Proteomes" id="UP000037510"/>
    </source>
</evidence>
<keyword evidence="1" id="KW-0812">Transmembrane</keyword>
<keyword evidence="3" id="KW-1185">Reference proteome</keyword>
<organism evidence="2 3">
    <name type="scientific">Operophtera brumata</name>
    <name type="common">Winter moth</name>
    <name type="synonym">Phalaena brumata</name>
    <dbReference type="NCBI Taxonomy" id="104452"/>
    <lineage>
        <taxon>Eukaryota</taxon>
        <taxon>Metazoa</taxon>
        <taxon>Ecdysozoa</taxon>
        <taxon>Arthropoda</taxon>
        <taxon>Hexapoda</taxon>
        <taxon>Insecta</taxon>
        <taxon>Pterygota</taxon>
        <taxon>Neoptera</taxon>
        <taxon>Endopterygota</taxon>
        <taxon>Lepidoptera</taxon>
        <taxon>Glossata</taxon>
        <taxon>Ditrysia</taxon>
        <taxon>Geometroidea</taxon>
        <taxon>Geometridae</taxon>
        <taxon>Larentiinae</taxon>
        <taxon>Operophtera</taxon>
    </lineage>
</organism>
<accession>A0A0L7KPJ8</accession>
<feature type="non-terminal residue" evidence="2">
    <location>
        <position position="1"/>
    </location>
</feature>
<reference evidence="2 3" key="1">
    <citation type="journal article" date="2015" name="Genome Biol. Evol.">
        <title>The genome of winter moth (Operophtera brumata) provides a genomic perspective on sexual dimorphism and phenology.</title>
        <authorList>
            <person name="Derks M.F."/>
            <person name="Smit S."/>
            <person name="Salis L."/>
            <person name="Schijlen E."/>
            <person name="Bossers A."/>
            <person name="Mateman C."/>
            <person name="Pijl A.S."/>
            <person name="de Ridder D."/>
            <person name="Groenen M.A."/>
            <person name="Visser M.E."/>
            <person name="Megens H.J."/>
        </authorList>
    </citation>
    <scope>NUCLEOTIDE SEQUENCE [LARGE SCALE GENOMIC DNA]</scope>
    <source>
        <strain evidence="2">WM2013NL</strain>
        <tissue evidence="2">Head and thorax</tissue>
    </source>
</reference>